<evidence type="ECO:0000313" key="2">
    <source>
        <dbReference type="EMBL" id="KAK2570224.1"/>
    </source>
</evidence>
<keyword evidence="1" id="KW-0472">Membrane</keyword>
<proteinExistence type="predicted"/>
<keyword evidence="3" id="KW-1185">Reference proteome</keyword>
<accession>A0AAD9QZ85</accession>
<feature type="non-terminal residue" evidence="2">
    <location>
        <position position="1"/>
    </location>
</feature>
<feature type="transmembrane region" description="Helical" evidence="1">
    <location>
        <begin position="90"/>
        <end position="107"/>
    </location>
</feature>
<protein>
    <submittedName>
        <fullName evidence="2">Uncharacterized protein</fullName>
    </submittedName>
</protein>
<keyword evidence="1" id="KW-0812">Transmembrane</keyword>
<feature type="non-terminal residue" evidence="2">
    <location>
        <position position="127"/>
    </location>
</feature>
<keyword evidence="1" id="KW-1133">Transmembrane helix</keyword>
<name>A0AAD9QZ85_ACRCE</name>
<comment type="caution">
    <text evidence="2">The sequence shown here is derived from an EMBL/GenBank/DDBJ whole genome shotgun (WGS) entry which is preliminary data.</text>
</comment>
<dbReference type="EMBL" id="JARQWQ010000008">
    <property type="protein sequence ID" value="KAK2570224.1"/>
    <property type="molecule type" value="Genomic_DNA"/>
</dbReference>
<dbReference type="AlphaFoldDB" id="A0AAD9QZ85"/>
<sequence>IFGANSIDTNYVSLWGVLYGLLRERKEDLVLCELGNCKGNGTVHLPEWVPGTRFGNLITETQIELLETRIFFHFRDVTLCTELQAMGAKFYISLLLVILVTSPVYSTRLRRPQDTMKSPSFLYGKRY</sequence>
<reference evidence="2" key="1">
    <citation type="journal article" date="2023" name="G3 (Bethesda)">
        <title>Whole genome assembly and annotation of the endangered Caribbean coral Acropora cervicornis.</title>
        <authorList>
            <person name="Selwyn J.D."/>
            <person name="Vollmer S.V."/>
        </authorList>
    </citation>
    <scope>NUCLEOTIDE SEQUENCE</scope>
    <source>
        <strain evidence="2">K2</strain>
    </source>
</reference>
<gene>
    <name evidence="2" type="ORF">P5673_005003</name>
</gene>
<reference evidence="2" key="2">
    <citation type="journal article" date="2023" name="Science">
        <title>Genomic signatures of disease resistance in endangered staghorn corals.</title>
        <authorList>
            <person name="Vollmer S.V."/>
            <person name="Selwyn J.D."/>
            <person name="Despard B.A."/>
            <person name="Roesel C.L."/>
        </authorList>
    </citation>
    <scope>NUCLEOTIDE SEQUENCE</scope>
    <source>
        <strain evidence="2">K2</strain>
    </source>
</reference>
<evidence type="ECO:0000256" key="1">
    <source>
        <dbReference type="SAM" id="Phobius"/>
    </source>
</evidence>
<dbReference type="Proteomes" id="UP001249851">
    <property type="component" value="Unassembled WGS sequence"/>
</dbReference>
<organism evidence="2 3">
    <name type="scientific">Acropora cervicornis</name>
    <name type="common">Staghorn coral</name>
    <dbReference type="NCBI Taxonomy" id="6130"/>
    <lineage>
        <taxon>Eukaryota</taxon>
        <taxon>Metazoa</taxon>
        <taxon>Cnidaria</taxon>
        <taxon>Anthozoa</taxon>
        <taxon>Hexacorallia</taxon>
        <taxon>Scleractinia</taxon>
        <taxon>Astrocoeniina</taxon>
        <taxon>Acroporidae</taxon>
        <taxon>Acropora</taxon>
    </lineage>
</organism>
<evidence type="ECO:0000313" key="3">
    <source>
        <dbReference type="Proteomes" id="UP001249851"/>
    </source>
</evidence>